<evidence type="ECO:0000313" key="4">
    <source>
        <dbReference type="EMBL" id="SEN46815.1"/>
    </source>
</evidence>
<evidence type="ECO:0000313" key="5">
    <source>
        <dbReference type="Proteomes" id="UP000199300"/>
    </source>
</evidence>
<name>A0A1H8GSJ4_9BACI</name>
<keyword evidence="5" id="KW-1185">Reference proteome</keyword>
<dbReference type="AlphaFoldDB" id="A0A1H8GSJ4"/>
<reference evidence="4 5" key="1">
    <citation type="submission" date="2016-10" db="EMBL/GenBank/DDBJ databases">
        <authorList>
            <person name="de Groot N.N."/>
        </authorList>
    </citation>
    <scope>NUCLEOTIDE SEQUENCE [LARGE SCALE GENOMIC DNA]</scope>
    <source>
        <strain evidence="4 5">CGMCC 1.10434</strain>
    </source>
</reference>
<keyword evidence="3" id="KW-0406">Ion transport</keyword>
<dbReference type="PANTHER" id="PTHR38682:SF1">
    <property type="entry name" value="V-TYPE ATP SYNTHASE SUBUNIT C"/>
    <property type="match status" value="1"/>
</dbReference>
<dbReference type="InterPro" id="IPR044911">
    <property type="entry name" value="V-type_ATPase_csu/dsu_dom_3"/>
</dbReference>
<dbReference type="InterPro" id="IPR035067">
    <property type="entry name" value="V-type_ATPase_csu/dsu"/>
</dbReference>
<protein>
    <submittedName>
        <fullName evidence="4">V/A-type H+-transporting ATPase subunit C</fullName>
    </submittedName>
</protein>
<dbReference type="EMBL" id="FODJ01000001">
    <property type="protein sequence ID" value="SEN46815.1"/>
    <property type="molecule type" value="Genomic_DNA"/>
</dbReference>
<proteinExistence type="inferred from homology"/>
<evidence type="ECO:0000256" key="1">
    <source>
        <dbReference type="ARBA" id="ARBA00006709"/>
    </source>
</evidence>
<dbReference type="InterPro" id="IPR050873">
    <property type="entry name" value="V-ATPase_V0D/AC39_subunit"/>
</dbReference>
<dbReference type="STRING" id="872970.SAMN04488134_101155"/>
<evidence type="ECO:0000256" key="2">
    <source>
        <dbReference type="ARBA" id="ARBA00022448"/>
    </source>
</evidence>
<evidence type="ECO:0000256" key="3">
    <source>
        <dbReference type="ARBA" id="ARBA00023065"/>
    </source>
</evidence>
<gene>
    <name evidence="4" type="ORF">SAMN04488134_101155</name>
</gene>
<dbReference type="Proteomes" id="UP000199300">
    <property type="component" value="Unassembled WGS sequence"/>
</dbReference>
<dbReference type="Pfam" id="PF01992">
    <property type="entry name" value="vATP-synt_AC39"/>
    <property type="match status" value="1"/>
</dbReference>
<organism evidence="4 5">
    <name type="scientific">Amphibacillus marinus</name>
    <dbReference type="NCBI Taxonomy" id="872970"/>
    <lineage>
        <taxon>Bacteria</taxon>
        <taxon>Bacillati</taxon>
        <taxon>Bacillota</taxon>
        <taxon>Bacilli</taxon>
        <taxon>Bacillales</taxon>
        <taxon>Bacillaceae</taxon>
        <taxon>Amphibacillus</taxon>
    </lineage>
</organism>
<keyword evidence="2" id="KW-0813">Transport</keyword>
<dbReference type="Gene3D" id="1.20.1690.10">
    <property type="entry name" value="V-type ATP synthase subunit C domain"/>
    <property type="match status" value="2"/>
</dbReference>
<dbReference type="PANTHER" id="PTHR38682">
    <property type="entry name" value="V-TYPE ATP SYNTHASE SUBUNIT C"/>
    <property type="match status" value="1"/>
</dbReference>
<dbReference type="InterPro" id="IPR036079">
    <property type="entry name" value="ATPase_csu/dsu_sf"/>
</dbReference>
<accession>A0A1H8GSJ4</accession>
<dbReference type="Gene3D" id="1.10.132.50">
    <property type="entry name" value="ATP synthase (C/AC39) subunit, domain 3"/>
    <property type="match status" value="1"/>
</dbReference>
<dbReference type="InterPro" id="IPR002843">
    <property type="entry name" value="ATPase_V0-cplx_csu/dsu"/>
</dbReference>
<sequence>MKDTQYKGVNTLLRVYETKLLTREDYEKMLRAESLQEALEVLKSTDYHFDDQEILLNKDFDSFLLYRLRMIYEELYEVTPNSEVVQIFSLRYSYHNAKVLLKQRFTDLSLEHLLIPIGKYPVTTIKNLVNTQQSAELNPIMIEAVNEAIADFETYGRVEAADVFMDTYYYKHMRAITDRLKNETITRVADVLIDLDNLSTVVRSINQNKSRSFLHTVLSSSGSIPKQAIINLADQGAVSILNELYLEKPYADKLQAVLSDSKDTINPMLLDKVIDEIVHELMEEGKYQPFGPMPVMAFMFAIEKEITNIRLILVGKDNQINEDTLRERMRPIYGS</sequence>
<dbReference type="OrthoDB" id="1653at2"/>
<dbReference type="SUPFAM" id="SSF103486">
    <property type="entry name" value="V-type ATP synthase subunit C"/>
    <property type="match status" value="1"/>
</dbReference>
<comment type="similarity">
    <text evidence="1">Belongs to the V-ATPase V0D/AC39 subunit family.</text>
</comment>
<dbReference type="GO" id="GO:0046961">
    <property type="term" value="F:proton-transporting ATPase activity, rotational mechanism"/>
    <property type="evidence" value="ECO:0007669"/>
    <property type="project" value="InterPro"/>
</dbReference>